<comment type="caution">
    <text evidence="1">The sequence shown here is derived from an EMBL/GenBank/DDBJ whole genome shotgun (WGS) entry which is preliminary data.</text>
</comment>
<dbReference type="EMBL" id="JACOQI010000089">
    <property type="protein sequence ID" value="MBC5772383.1"/>
    <property type="molecule type" value="Genomic_DNA"/>
</dbReference>
<name>A0A923MLA9_9FIRM</name>
<proteinExistence type="predicted"/>
<protein>
    <submittedName>
        <fullName evidence="1">Uncharacterized protein</fullName>
    </submittedName>
</protein>
<organism evidence="1 2">
    <name type="scientific">Dysosmobacter segnis</name>
    <dbReference type="NCBI Taxonomy" id="2763042"/>
    <lineage>
        <taxon>Bacteria</taxon>
        <taxon>Bacillati</taxon>
        <taxon>Bacillota</taxon>
        <taxon>Clostridia</taxon>
        <taxon>Eubacteriales</taxon>
        <taxon>Oscillospiraceae</taxon>
        <taxon>Dysosmobacter</taxon>
    </lineage>
</organism>
<accession>A0A923MLA9</accession>
<evidence type="ECO:0000313" key="1">
    <source>
        <dbReference type="EMBL" id="MBC5772383.1"/>
    </source>
</evidence>
<sequence length="89" mass="9599">MEQGKVRLYGCGGLGTNIVKDYIGRKIAPGFATPMVSFVDTSRSNLSGIEDESSIFVLENTDGSGKVRKENHAQISAAVKQILLKQTPE</sequence>
<dbReference type="Proteomes" id="UP000620327">
    <property type="component" value="Unassembled WGS sequence"/>
</dbReference>
<reference evidence="1" key="1">
    <citation type="submission" date="2020-08" db="EMBL/GenBank/DDBJ databases">
        <title>Genome public.</title>
        <authorList>
            <person name="Liu C."/>
            <person name="Sun Q."/>
        </authorList>
    </citation>
    <scope>NUCLEOTIDE SEQUENCE</scope>
    <source>
        <strain evidence="1">BX15</strain>
    </source>
</reference>
<evidence type="ECO:0000313" key="2">
    <source>
        <dbReference type="Proteomes" id="UP000620327"/>
    </source>
</evidence>
<gene>
    <name evidence="1" type="ORF">H8Z83_19125</name>
</gene>
<dbReference type="RefSeq" id="WP_187016479.1">
    <property type="nucleotide sequence ID" value="NZ_JACOQI010000089.1"/>
</dbReference>
<dbReference type="AlphaFoldDB" id="A0A923MLA9"/>
<dbReference type="InterPro" id="IPR036525">
    <property type="entry name" value="Tubulin/FtsZ_GTPase_sf"/>
</dbReference>
<keyword evidence="2" id="KW-1185">Reference proteome</keyword>
<feature type="non-terminal residue" evidence="1">
    <location>
        <position position="89"/>
    </location>
</feature>
<dbReference type="Gene3D" id="3.40.50.1440">
    <property type="entry name" value="Tubulin/FtsZ, GTPase domain"/>
    <property type="match status" value="1"/>
</dbReference>